<feature type="region of interest" description="Disordered" evidence="1">
    <location>
        <begin position="22"/>
        <end position="45"/>
    </location>
</feature>
<protein>
    <submittedName>
        <fullName evidence="2">Uncharacterized protein</fullName>
    </submittedName>
</protein>
<sequence length="278" mass="31900">MKNLLKQNLTWSTKEVEYNDGAKSSAELSEASSTRGVDRSRGNERKRETLEREWEIASDLFTQPKRHELELLVKDAWANVGGSTRGLMRRGDWRSLFCSITELPQTKLLKSATLDCSLLKVEAERTDPEAGGEEGGYKSILVLFSNFFLIEVREEETSKKKRRLLKKKKKCRRRLVFAVVTDIELVVVAIYNRRRHPCCRFSDPSSPVSVFTVVATTTACYHTEELGGEGGNKTVVFLEDVRALVVTGLRRRRKKKIMTLRLRDVEETYGDLVRFRFC</sequence>
<reference evidence="2" key="1">
    <citation type="submission" date="2019-12" db="EMBL/GenBank/DDBJ databases">
        <title>Genome sequencing and annotation of Brassica cretica.</title>
        <authorList>
            <person name="Studholme D.J."/>
            <person name="Sarris P.F."/>
        </authorList>
    </citation>
    <scope>NUCLEOTIDE SEQUENCE</scope>
    <source>
        <strain evidence="2">PFS-102/07</strain>
        <tissue evidence="2">Leaf</tissue>
    </source>
</reference>
<organism evidence="2">
    <name type="scientific">Brassica cretica</name>
    <name type="common">Mustard</name>
    <dbReference type="NCBI Taxonomy" id="69181"/>
    <lineage>
        <taxon>Eukaryota</taxon>
        <taxon>Viridiplantae</taxon>
        <taxon>Streptophyta</taxon>
        <taxon>Embryophyta</taxon>
        <taxon>Tracheophyta</taxon>
        <taxon>Spermatophyta</taxon>
        <taxon>Magnoliopsida</taxon>
        <taxon>eudicotyledons</taxon>
        <taxon>Gunneridae</taxon>
        <taxon>Pentapetalae</taxon>
        <taxon>rosids</taxon>
        <taxon>malvids</taxon>
        <taxon>Brassicales</taxon>
        <taxon>Brassicaceae</taxon>
        <taxon>Brassiceae</taxon>
        <taxon>Brassica</taxon>
    </lineage>
</organism>
<feature type="compositionally biased region" description="Basic and acidic residues" evidence="1">
    <location>
        <begin position="36"/>
        <end position="45"/>
    </location>
</feature>
<evidence type="ECO:0000256" key="1">
    <source>
        <dbReference type="SAM" id="MobiDB-lite"/>
    </source>
</evidence>
<evidence type="ECO:0000313" key="2">
    <source>
        <dbReference type="EMBL" id="KAF2574522.1"/>
    </source>
</evidence>
<accession>A0A8S9IYQ4</accession>
<dbReference type="AlphaFoldDB" id="A0A8S9IYQ4"/>
<gene>
    <name evidence="2" type="ORF">F2Q70_00001603</name>
</gene>
<proteinExistence type="predicted"/>
<feature type="compositionally biased region" description="Low complexity" evidence="1">
    <location>
        <begin position="24"/>
        <end position="33"/>
    </location>
</feature>
<name>A0A8S9IYQ4_BRACR</name>
<dbReference type="EMBL" id="QGKY02001015">
    <property type="protein sequence ID" value="KAF2574522.1"/>
    <property type="molecule type" value="Genomic_DNA"/>
</dbReference>
<comment type="caution">
    <text evidence="2">The sequence shown here is derived from an EMBL/GenBank/DDBJ whole genome shotgun (WGS) entry which is preliminary data.</text>
</comment>